<evidence type="ECO:0000256" key="4">
    <source>
        <dbReference type="ARBA" id="ARBA00022989"/>
    </source>
</evidence>
<dbReference type="GO" id="GO:0016020">
    <property type="term" value="C:membrane"/>
    <property type="evidence" value="ECO:0007669"/>
    <property type="project" value="UniProtKB-SubCell"/>
</dbReference>
<dbReference type="AlphaFoldDB" id="A0A5R8K9U1"/>
<keyword evidence="8" id="KW-1185">Reference proteome</keyword>
<keyword evidence="3 6" id="KW-0812">Transmembrane</keyword>
<name>A0A5R8K9U1_9BACT</name>
<comment type="subcellular location">
    <subcellularLocation>
        <location evidence="1">Membrane</location>
        <topology evidence="1">Multi-pass membrane protein</topology>
    </subcellularLocation>
</comment>
<dbReference type="OrthoDB" id="9802121at2"/>
<sequence length="133" mass="14474">MKADPFKLRVAAMLGFLGVSLGAMGAHAMEARWLAELSAEDAARRIDVWGTASFYHMVHAVVLMVMAYVFPREEQGRWTWGCMVLGVVIFSGSLYGYCYTGIRWMGAVTPFGGLLIIIGWLLLALGAGKKAAV</sequence>
<dbReference type="PANTHER" id="PTHR43461">
    <property type="entry name" value="TRANSMEMBRANE PROTEIN 256"/>
    <property type="match status" value="1"/>
</dbReference>
<feature type="transmembrane region" description="Helical" evidence="6">
    <location>
        <begin position="108"/>
        <end position="127"/>
    </location>
</feature>
<evidence type="ECO:0000256" key="5">
    <source>
        <dbReference type="ARBA" id="ARBA00023136"/>
    </source>
</evidence>
<evidence type="ECO:0000256" key="3">
    <source>
        <dbReference type="ARBA" id="ARBA00022692"/>
    </source>
</evidence>
<reference evidence="7 8" key="1">
    <citation type="submission" date="2019-05" db="EMBL/GenBank/DDBJ databases">
        <title>Verrucobacter flavum gen. nov., sp. nov. a new member of the family Verrucomicrobiaceae.</title>
        <authorList>
            <person name="Szuroczki S."/>
            <person name="Abbaszade G."/>
            <person name="Szabo A."/>
            <person name="Felfoldi T."/>
            <person name="Schumann P."/>
            <person name="Boka K."/>
            <person name="Keki Z."/>
            <person name="Toumi M."/>
            <person name="Toth E."/>
        </authorList>
    </citation>
    <scope>NUCLEOTIDE SEQUENCE [LARGE SCALE GENOMIC DNA]</scope>
    <source>
        <strain evidence="7 8">MG-N-17</strain>
    </source>
</reference>
<protein>
    <submittedName>
        <fullName evidence="7">DUF423 domain-containing protein</fullName>
    </submittedName>
</protein>
<evidence type="ECO:0000256" key="2">
    <source>
        <dbReference type="ARBA" id="ARBA00009694"/>
    </source>
</evidence>
<dbReference type="Proteomes" id="UP000306196">
    <property type="component" value="Unassembled WGS sequence"/>
</dbReference>
<feature type="transmembrane region" description="Helical" evidence="6">
    <location>
        <begin position="82"/>
        <end position="102"/>
    </location>
</feature>
<keyword evidence="4 6" id="KW-1133">Transmembrane helix</keyword>
<dbReference type="PANTHER" id="PTHR43461:SF1">
    <property type="entry name" value="TRANSMEMBRANE PROTEIN 256"/>
    <property type="match status" value="1"/>
</dbReference>
<proteinExistence type="inferred from homology"/>
<evidence type="ECO:0000256" key="6">
    <source>
        <dbReference type="SAM" id="Phobius"/>
    </source>
</evidence>
<evidence type="ECO:0000256" key="1">
    <source>
        <dbReference type="ARBA" id="ARBA00004141"/>
    </source>
</evidence>
<keyword evidence="5 6" id="KW-0472">Membrane</keyword>
<evidence type="ECO:0000313" key="7">
    <source>
        <dbReference type="EMBL" id="TLD69037.1"/>
    </source>
</evidence>
<organism evidence="7 8">
    <name type="scientific">Phragmitibacter flavus</name>
    <dbReference type="NCBI Taxonomy" id="2576071"/>
    <lineage>
        <taxon>Bacteria</taxon>
        <taxon>Pseudomonadati</taxon>
        <taxon>Verrucomicrobiota</taxon>
        <taxon>Verrucomicrobiia</taxon>
        <taxon>Verrucomicrobiales</taxon>
        <taxon>Verrucomicrobiaceae</taxon>
        <taxon>Phragmitibacter</taxon>
    </lineage>
</organism>
<gene>
    <name evidence="7" type="ORF">FEM03_19400</name>
</gene>
<dbReference type="InterPro" id="IPR006696">
    <property type="entry name" value="DUF423"/>
</dbReference>
<comment type="similarity">
    <text evidence="2">Belongs to the UPF0382 family.</text>
</comment>
<dbReference type="Pfam" id="PF04241">
    <property type="entry name" value="DUF423"/>
    <property type="match status" value="1"/>
</dbReference>
<dbReference type="EMBL" id="VAUV01000016">
    <property type="protein sequence ID" value="TLD69037.1"/>
    <property type="molecule type" value="Genomic_DNA"/>
</dbReference>
<dbReference type="RefSeq" id="WP_138087961.1">
    <property type="nucleotide sequence ID" value="NZ_VAUV01000016.1"/>
</dbReference>
<evidence type="ECO:0000313" key="8">
    <source>
        <dbReference type="Proteomes" id="UP000306196"/>
    </source>
</evidence>
<comment type="caution">
    <text evidence="7">The sequence shown here is derived from an EMBL/GenBank/DDBJ whole genome shotgun (WGS) entry which is preliminary data.</text>
</comment>
<feature type="transmembrane region" description="Helical" evidence="6">
    <location>
        <begin position="52"/>
        <end position="70"/>
    </location>
</feature>
<accession>A0A5R8K9U1</accession>